<feature type="signal peptide" evidence="1">
    <location>
        <begin position="1"/>
        <end position="30"/>
    </location>
</feature>
<dbReference type="Proteomes" id="UP000325395">
    <property type="component" value="Unassembled WGS sequence"/>
</dbReference>
<evidence type="ECO:0000313" key="3">
    <source>
        <dbReference type="Proteomes" id="UP000325395"/>
    </source>
</evidence>
<feature type="chain" id="PRO_5045678061" description="Secreted protein" evidence="1">
    <location>
        <begin position="31"/>
        <end position="75"/>
    </location>
</feature>
<name>A0ABQ6VZQ3_9EURO</name>
<keyword evidence="3" id="KW-1185">Reference proteome</keyword>
<proteinExistence type="predicted"/>
<gene>
    <name evidence="2" type="ORF">BDV36DRAFT_124015</name>
</gene>
<accession>A0ABQ6VZQ3</accession>
<dbReference type="EMBL" id="ML735954">
    <property type="protein sequence ID" value="KAE8410378.1"/>
    <property type="molecule type" value="Genomic_DNA"/>
</dbReference>
<protein>
    <recommendedName>
        <fullName evidence="4">Secreted protein</fullName>
    </recommendedName>
</protein>
<evidence type="ECO:0000256" key="1">
    <source>
        <dbReference type="SAM" id="SignalP"/>
    </source>
</evidence>
<reference evidence="2 3" key="1">
    <citation type="submission" date="2019-04" db="EMBL/GenBank/DDBJ databases">
        <authorList>
            <consortium name="DOE Joint Genome Institute"/>
            <person name="Mondo S."/>
            <person name="Kjaerbolling I."/>
            <person name="Vesth T."/>
            <person name="Frisvad J.C."/>
            <person name="Nybo J.L."/>
            <person name="Theobald S."/>
            <person name="Kildgaard S."/>
            <person name="Isbrandt T."/>
            <person name="Kuo A."/>
            <person name="Sato A."/>
            <person name="Lyhne E.K."/>
            <person name="Kogle M.E."/>
            <person name="Wiebenga A."/>
            <person name="Kun R.S."/>
            <person name="Lubbers R.J."/>
            <person name="Makela M.R."/>
            <person name="Barry K."/>
            <person name="Chovatia M."/>
            <person name="Clum A."/>
            <person name="Daum C."/>
            <person name="Haridas S."/>
            <person name="He G."/>
            <person name="LaButti K."/>
            <person name="Lipzen A."/>
            <person name="Riley R."/>
            <person name="Salamov A."/>
            <person name="Simmons B.A."/>
            <person name="Magnuson J.K."/>
            <person name="Henrissat B."/>
            <person name="Mortensen U.H."/>
            <person name="Larsen T.O."/>
            <person name="Devries R.P."/>
            <person name="Grigoriev I.V."/>
            <person name="Machida M."/>
            <person name="Baker S.E."/>
            <person name="Andersen M.R."/>
            <person name="Cantor M.N."/>
            <person name="Hua S.X."/>
        </authorList>
    </citation>
    <scope>NUCLEOTIDE SEQUENCE [LARGE SCALE GENOMIC DNA]</scope>
    <source>
        <strain evidence="2 3">CBS 117616</strain>
    </source>
</reference>
<keyword evidence="1" id="KW-0732">Signal</keyword>
<sequence>MLFNLTPPSQPRHLLLFFFLLSHPTQFSISDFICKSPRTNLNNSQTNRQCKYTPRLALYRAYDGSHGILLAGLSQ</sequence>
<evidence type="ECO:0008006" key="4">
    <source>
        <dbReference type="Google" id="ProtNLM"/>
    </source>
</evidence>
<evidence type="ECO:0000313" key="2">
    <source>
        <dbReference type="EMBL" id="KAE8410378.1"/>
    </source>
</evidence>
<organism evidence="2 3">
    <name type="scientific">Aspergillus pseudocaelatus</name>
    <dbReference type="NCBI Taxonomy" id="1825620"/>
    <lineage>
        <taxon>Eukaryota</taxon>
        <taxon>Fungi</taxon>
        <taxon>Dikarya</taxon>
        <taxon>Ascomycota</taxon>
        <taxon>Pezizomycotina</taxon>
        <taxon>Eurotiomycetes</taxon>
        <taxon>Eurotiomycetidae</taxon>
        <taxon>Eurotiales</taxon>
        <taxon>Aspergillaceae</taxon>
        <taxon>Aspergillus</taxon>
        <taxon>Aspergillus subgen. Circumdati</taxon>
    </lineage>
</organism>